<dbReference type="SUPFAM" id="SSF46689">
    <property type="entry name" value="Homeodomain-like"/>
    <property type="match status" value="1"/>
</dbReference>
<evidence type="ECO:0000256" key="3">
    <source>
        <dbReference type="ARBA" id="ARBA00023163"/>
    </source>
</evidence>
<dbReference type="PROSITE" id="PS50977">
    <property type="entry name" value="HTH_TETR_2"/>
    <property type="match status" value="1"/>
</dbReference>
<dbReference type="Pfam" id="PF00440">
    <property type="entry name" value="TetR_N"/>
    <property type="match status" value="1"/>
</dbReference>
<dbReference type="PANTHER" id="PTHR30055:SF234">
    <property type="entry name" value="HTH-TYPE TRANSCRIPTIONAL REGULATOR BETI"/>
    <property type="match status" value="1"/>
</dbReference>
<dbReference type="InterPro" id="IPR009057">
    <property type="entry name" value="Homeodomain-like_sf"/>
</dbReference>
<dbReference type="EMBL" id="FUZO01000001">
    <property type="protein sequence ID" value="SKC36261.1"/>
    <property type="molecule type" value="Genomic_DNA"/>
</dbReference>
<evidence type="ECO:0000313" key="7">
    <source>
        <dbReference type="Proteomes" id="UP000190827"/>
    </source>
</evidence>
<keyword evidence="1" id="KW-0805">Transcription regulation</keyword>
<gene>
    <name evidence="6" type="ORF">SAMN06295973_0116</name>
</gene>
<keyword evidence="7" id="KW-1185">Reference proteome</keyword>
<dbReference type="Gene3D" id="1.10.357.10">
    <property type="entry name" value="Tetracycline Repressor, domain 2"/>
    <property type="match status" value="1"/>
</dbReference>
<evidence type="ECO:0000256" key="4">
    <source>
        <dbReference type="PROSITE-ProRule" id="PRU00335"/>
    </source>
</evidence>
<dbReference type="InterPro" id="IPR001647">
    <property type="entry name" value="HTH_TetR"/>
</dbReference>
<organism evidence="6 7">
    <name type="scientific">Plantibacter cousiniae</name>
    <name type="common">nom. nud.</name>
    <dbReference type="NCBI Taxonomy" id="199709"/>
    <lineage>
        <taxon>Bacteria</taxon>
        <taxon>Bacillati</taxon>
        <taxon>Actinomycetota</taxon>
        <taxon>Actinomycetes</taxon>
        <taxon>Micrococcales</taxon>
        <taxon>Microbacteriaceae</taxon>
        <taxon>Plantibacter</taxon>
    </lineage>
</organism>
<feature type="domain" description="HTH tetR-type" evidence="5">
    <location>
        <begin position="13"/>
        <end position="73"/>
    </location>
</feature>
<dbReference type="RefSeq" id="WP_079704262.1">
    <property type="nucleotide sequence ID" value="NZ_FUZO01000001.1"/>
</dbReference>
<dbReference type="PANTHER" id="PTHR30055">
    <property type="entry name" value="HTH-TYPE TRANSCRIPTIONAL REGULATOR RUTR"/>
    <property type="match status" value="1"/>
</dbReference>
<reference evidence="6 7" key="1">
    <citation type="submission" date="2017-02" db="EMBL/GenBank/DDBJ databases">
        <authorList>
            <person name="Varghese N."/>
            <person name="Submissions S."/>
        </authorList>
    </citation>
    <scope>NUCLEOTIDE SEQUENCE [LARGE SCALE GENOMIC DNA]</scope>
    <source>
        <strain evidence="6 7">VKM Ac-1787</strain>
    </source>
</reference>
<dbReference type="SUPFAM" id="SSF48498">
    <property type="entry name" value="Tetracyclin repressor-like, C-terminal domain"/>
    <property type="match status" value="1"/>
</dbReference>
<proteinExistence type="predicted"/>
<keyword evidence="3" id="KW-0804">Transcription</keyword>
<name>A0ABY1LGB3_9MICO</name>
<dbReference type="PRINTS" id="PR00455">
    <property type="entry name" value="HTHTETR"/>
</dbReference>
<evidence type="ECO:0000256" key="1">
    <source>
        <dbReference type="ARBA" id="ARBA00023015"/>
    </source>
</evidence>
<sequence length="197" mass="22008">MTEQQRRTRLAPSERRALIIDAATRQIAEGGYNTFTLSKLAEDCGMTRAGIEHHFSSREELLIAVLLHRDDLDAFAITTPVEGRDPRTFDEDSAWKVLDNLVIRNAGQPELLRLYTILGAEALDPQHPAHDYFAERTRTARDLLADLSGSWHPQPRAFALAVLAVLDGLQLQWLRFPDEDLVALWKGAGGALARKTA</sequence>
<feature type="DNA-binding region" description="H-T-H motif" evidence="4">
    <location>
        <begin position="36"/>
        <end position="55"/>
    </location>
</feature>
<evidence type="ECO:0000259" key="5">
    <source>
        <dbReference type="PROSITE" id="PS50977"/>
    </source>
</evidence>
<evidence type="ECO:0000313" key="6">
    <source>
        <dbReference type="EMBL" id="SKC36261.1"/>
    </source>
</evidence>
<protein>
    <submittedName>
        <fullName evidence="6">Transcriptional regulator, TetR family</fullName>
    </submittedName>
</protein>
<evidence type="ECO:0000256" key="2">
    <source>
        <dbReference type="ARBA" id="ARBA00023125"/>
    </source>
</evidence>
<dbReference type="Proteomes" id="UP000190827">
    <property type="component" value="Unassembled WGS sequence"/>
</dbReference>
<keyword evidence="2 4" id="KW-0238">DNA-binding</keyword>
<dbReference type="InterPro" id="IPR036271">
    <property type="entry name" value="Tet_transcr_reg_TetR-rel_C_sf"/>
</dbReference>
<dbReference type="InterPro" id="IPR050109">
    <property type="entry name" value="HTH-type_TetR-like_transc_reg"/>
</dbReference>
<comment type="caution">
    <text evidence="6">The sequence shown here is derived from an EMBL/GenBank/DDBJ whole genome shotgun (WGS) entry which is preliminary data.</text>
</comment>
<accession>A0ABY1LGB3</accession>